<evidence type="ECO:0000313" key="1">
    <source>
        <dbReference type="EMBL" id="KKU95400.1"/>
    </source>
</evidence>
<name>A0A0G1XM35_9BACT</name>
<sequence>MDTKAENQEVSEKRARISPKNFVYYLAGVSETGEGQLVGRKEDFDKEFDAGETISQTIKEMYSSKRTGEGMGEDTDNRIARLKTALEEIMPGVGKIFETSKQGEVELEQARVIIINTDTQMLGATEPVYGMGAEVNLMETLDKVPTGNSLPLIIVHTHPQDQLFSFDDYFPMLIGEPETGRRFFRGIMVLTPEMQVMAVATSDTPIFWNAKEAEQFILAHNTEFEEMKIANVKEKLKQLDEIGLKKNFLQTLEAVKAMEFDTDDATKQQLNAMVKKIQNKEVETLPELESQSQLISREGANMQGWLTNSSLVRFANMMQVKLYSSTDTRNFREFSA</sequence>
<proteinExistence type="predicted"/>
<dbReference type="EMBL" id="LCPK01000052">
    <property type="protein sequence ID" value="KKU95400.1"/>
    <property type="molecule type" value="Genomic_DNA"/>
</dbReference>
<organism evidence="1 2">
    <name type="scientific">Candidatus Amesbacteria bacterium GW2011_GWB1_48_13</name>
    <dbReference type="NCBI Taxonomy" id="1618362"/>
    <lineage>
        <taxon>Bacteria</taxon>
        <taxon>Candidatus Amesiibacteriota</taxon>
    </lineage>
</organism>
<comment type="caution">
    <text evidence="1">The sequence shown here is derived from an EMBL/GenBank/DDBJ whole genome shotgun (WGS) entry which is preliminary data.</text>
</comment>
<reference evidence="1 2" key="1">
    <citation type="journal article" date="2015" name="Nature">
        <title>rRNA introns, odd ribosomes, and small enigmatic genomes across a large radiation of phyla.</title>
        <authorList>
            <person name="Brown C.T."/>
            <person name="Hug L.A."/>
            <person name="Thomas B.C."/>
            <person name="Sharon I."/>
            <person name="Castelle C.J."/>
            <person name="Singh A."/>
            <person name="Wilkins M.J."/>
            <person name="Williams K.H."/>
            <person name="Banfield J.F."/>
        </authorList>
    </citation>
    <scope>NUCLEOTIDE SEQUENCE [LARGE SCALE GENOMIC DNA]</scope>
</reference>
<gene>
    <name evidence="1" type="ORF">UY28_C0052G0008</name>
</gene>
<evidence type="ECO:0000313" key="2">
    <source>
        <dbReference type="Proteomes" id="UP000034694"/>
    </source>
</evidence>
<dbReference type="Proteomes" id="UP000034694">
    <property type="component" value="Unassembled WGS sequence"/>
</dbReference>
<dbReference type="AlphaFoldDB" id="A0A0G1XM35"/>
<protein>
    <submittedName>
        <fullName evidence="1">Uncharacterized protein</fullName>
    </submittedName>
</protein>
<accession>A0A0G1XM35</accession>